<evidence type="ECO:0000256" key="11">
    <source>
        <dbReference type="RuleBase" id="RU361241"/>
    </source>
</evidence>
<proteinExistence type="inferred from homology"/>
<dbReference type="UniPathway" id="UPA00282"/>
<evidence type="ECO:0000256" key="8">
    <source>
        <dbReference type="ARBA" id="ARBA00023098"/>
    </source>
</evidence>
<dbReference type="InterPro" id="IPR004255">
    <property type="entry name" value="O-acyltransferase_WSD1_N"/>
</dbReference>
<evidence type="ECO:0000256" key="3">
    <source>
        <dbReference type="ARBA" id="ARBA00009587"/>
    </source>
</evidence>
<keyword evidence="7 11" id="KW-0319">Glycerol metabolism</keyword>
<dbReference type="GO" id="GO:0071731">
    <property type="term" value="P:response to nitric oxide"/>
    <property type="evidence" value="ECO:0007669"/>
    <property type="project" value="TreeGrafter"/>
</dbReference>
<dbReference type="GO" id="GO:0051701">
    <property type="term" value="P:biological process involved in interaction with host"/>
    <property type="evidence" value="ECO:0007669"/>
    <property type="project" value="TreeGrafter"/>
</dbReference>
<sequence length="464" mass="51352">MRRLTGVDNLFLKQERRTQPQHTIKAVVLNPAMAHQPVSFESIRSVVPALVERIAPLRWQLIAPRWGRPWWVERPRIDVDYHLKRCCVPAPGGDRELSAQINQINMGALDRGRPMWQLWYLDGMAEGRIALVLKLHHAMADGMASLRLLESMFSSDPAEPLPTAAGAPVDEPRPIFGAWYRTVLRQQAQAAARFPAVLRRSARTIETVRGRRRAGRPGFAAAFSAPPAPFNAPFTPGREFAYITCDLNTIKTIKSAFGVTVNDVYLAACSGAIRSYLARHGALAGQPLTAVVPVAIRPPGAAVDWGNQVTTWYASLATDVADPVERLRCISANTKAARAVHDERDLWLFGDWMEYWPLFWFYGRALPIVGAATTKRPTYSLIASNVPGPKTRLYFAGAPVEKLISVGPIVYPYGLNFTGWSYGDEMTVGMQACSDHVPDIWQIAEGFTKAIDELSSMAASFATR</sequence>
<gene>
    <name evidence="14" type="ORF">AO501_27515</name>
</gene>
<dbReference type="Proteomes" id="UP000051677">
    <property type="component" value="Unassembled WGS sequence"/>
</dbReference>
<dbReference type="GO" id="GO:0006071">
    <property type="term" value="P:glycerol metabolic process"/>
    <property type="evidence" value="ECO:0007669"/>
    <property type="project" value="UniProtKB-KW"/>
</dbReference>
<keyword evidence="6 11" id="KW-0808">Transferase</keyword>
<evidence type="ECO:0000256" key="5">
    <source>
        <dbReference type="ARBA" id="ARBA00022516"/>
    </source>
</evidence>
<dbReference type="Gene3D" id="3.30.559.10">
    <property type="entry name" value="Chloramphenicol acetyltransferase-like domain"/>
    <property type="match status" value="1"/>
</dbReference>
<evidence type="ECO:0000259" key="12">
    <source>
        <dbReference type="Pfam" id="PF03007"/>
    </source>
</evidence>
<feature type="domain" description="O-acyltransferase WSD1-like N-terminal" evidence="12">
    <location>
        <begin position="4"/>
        <end position="265"/>
    </location>
</feature>
<organism evidence="14 15">
    <name type="scientific">Mycobacterium gordonae</name>
    <dbReference type="NCBI Taxonomy" id="1778"/>
    <lineage>
        <taxon>Bacteria</taxon>
        <taxon>Bacillati</taxon>
        <taxon>Actinomycetota</taxon>
        <taxon>Actinomycetes</taxon>
        <taxon>Mycobacteriales</taxon>
        <taxon>Mycobacteriaceae</taxon>
        <taxon>Mycobacterium</taxon>
    </lineage>
</organism>
<dbReference type="GO" id="GO:0005886">
    <property type="term" value="C:plasma membrane"/>
    <property type="evidence" value="ECO:0007669"/>
    <property type="project" value="TreeGrafter"/>
</dbReference>
<dbReference type="InterPro" id="IPR045034">
    <property type="entry name" value="O-acyltransferase_WSD1-like"/>
</dbReference>
<feature type="domain" description="O-acyltransferase WSD1 C-terminal" evidence="13">
    <location>
        <begin position="305"/>
        <end position="454"/>
    </location>
</feature>
<evidence type="ECO:0000259" key="13">
    <source>
        <dbReference type="Pfam" id="PF06974"/>
    </source>
</evidence>
<dbReference type="EMBL" id="LKTM01000350">
    <property type="protein sequence ID" value="KQH76404.1"/>
    <property type="molecule type" value="Genomic_DNA"/>
</dbReference>
<dbReference type="OrthoDB" id="9810950at2"/>
<evidence type="ECO:0000256" key="1">
    <source>
        <dbReference type="ARBA" id="ARBA00004771"/>
    </source>
</evidence>
<evidence type="ECO:0000256" key="10">
    <source>
        <dbReference type="ARBA" id="ARBA00048109"/>
    </source>
</evidence>
<dbReference type="GO" id="GO:0019432">
    <property type="term" value="P:triglyceride biosynthetic process"/>
    <property type="evidence" value="ECO:0007669"/>
    <property type="project" value="UniProtKB-UniPathway"/>
</dbReference>
<evidence type="ECO:0000256" key="6">
    <source>
        <dbReference type="ARBA" id="ARBA00022679"/>
    </source>
</evidence>
<comment type="catalytic activity">
    <reaction evidence="10 11">
        <text>an acyl-CoA + a 1,2-diacyl-sn-glycerol = a triacyl-sn-glycerol + CoA</text>
        <dbReference type="Rhea" id="RHEA:10868"/>
        <dbReference type="ChEBI" id="CHEBI:17815"/>
        <dbReference type="ChEBI" id="CHEBI:57287"/>
        <dbReference type="ChEBI" id="CHEBI:58342"/>
        <dbReference type="ChEBI" id="CHEBI:64615"/>
        <dbReference type="EC" id="2.3.1.20"/>
    </reaction>
</comment>
<evidence type="ECO:0000256" key="7">
    <source>
        <dbReference type="ARBA" id="ARBA00022798"/>
    </source>
</evidence>
<protein>
    <recommendedName>
        <fullName evidence="4 11">Diacylglycerol O-acyltransferase</fullName>
        <ecNumber evidence="4 11">2.3.1.20</ecNumber>
    </recommendedName>
</protein>
<reference evidence="14 15" key="1">
    <citation type="submission" date="2015-10" db="EMBL/GenBank/DDBJ databases">
        <title>Mycobacterium gordonae draft genome assembly.</title>
        <authorList>
            <person name="Ustinova V."/>
            <person name="Smirnova T."/>
            <person name="Blagodatskikh K."/>
            <person name="Varlamov D."/>
            <person name="Larionova E."/>
            <person name="Chernousova L."/>
        </authorList>
    </citation>
    <scope>NUCLEOTIDE SEQUENCE [LARGE SCALE GENOMIC DNA]</scope>
    <source>
        <strain evidence="14 15">CTRI 14-8773</strain>
    </source>
</reference>
<evidence type="ECO:0000313" key="15">
    <source>
        <dbReference type="Proteomes" id="UP000051677"/>
    </source>
</evidence>
<dbReference type="NCBIfam" id="TIGR02946">
    <property type="entry name" value="acyl_WS_DGAT"/>
    <property type="match status" value="1"/>
</dbReference>
<dbReference type="Pfam" id="PF03007">
    <property type="entry name" value="WS_DGAT_cat"/>
    <property type="match status" value="1"/>
</dbReference>
<evidence type="ECO:0000313" key="14">
    <source>
        <dbReference type="EMBL" id="KQH76404.1"/>
    </source>
</evidence>
<dbReference type="EC" id="2.3.1.20" evidence="4 11"/>
<dbReference type="RefSeq" id="WP_055580643.1">
    <property type="nucleotide sequence ID" value="NZ_LKTM01000350.1"/>
</dbReference>
<dbReference type="GO" id="GO:0004144">
    <property type="term" value="F:diacylglycerol O-acyltransferase activity"/>
    <property type="evidence" value="ECO:0007669"/>
    <property type="project" value="UniProtKB-EC"/>
</dbReference>
<dbReference type="SUPFAM" id="SSF52777">
    <property type="entry name" value="CoA-dependent acyltransferases"/>
    <property type="match status" value="1"/>
</dbReference>
<accession>A0A0Q2X541</accession>
<evidence type="ECO:0000256" key="9">
    <source>
        <dbReference type="ARBA" id="ARBA00023315"/>
    </source>
</evidence>
<dbReference type="GO" id="GO:0001666">
    <property type="term" value="P:response to hypoxia"/>
    <property type="evidence" value="ECO:0007669"/>
    <property type="project" value="TreeGrafter"/>
</dbReference>
<comment type="similarity">
    <text evidence="3 11">Belongs to the long-chain O-acyltransferase family.</text>
</comment>
<comment type="caution">
    <text evidence="14">The sequence shown here is derived from an EMBL/GenBank/DDBJ whole genome shotgun (WGS) entry which is preliminary data.</text>
</comment>
<dbReference type="AlphaFoldDB" id="A0A0Q2X541"/>
<keyword evidence="9 11" id="KW-0012">Acyltransferase</keyword>
<comment type="pathway">
    <text evidence="1 11">Glycerolipid metabolism; triacylglycerol biosynthesis.</text>
</comment>
<keyword evidence="8 11" id="KW-0443">Lipid metabolism</keyword>
<dbReference type="InterPro" id="IPR014292">
    <property type="entry name" value="Acyl_transf_WS/DGAT"/>
</dbReference>
<dbReference type="InterPro" id="IPR009721">
    <property type="entry name" value="O-acyltransferase_WSD1_C"/>
</dbReference>
<dbReference type="PANTHER" id="PTHR31650">
    <property type="entry name" value="O-ACYLTRANSFERASE (WSD1-LIKE) FAMILY PROTEIN"/>
    <property type="match status" value="1"/>
</dbReference>
<keyword evidence="5 11" id="KW-0444">Lipid biosynthesis</keyword>
<dbReference type="PANTHER" id="PTHR31650:SF1">
    <property type="entry name" value="WAX ESTER SYNTHASE_DIACYLGLYCEROL ACYLTRANSFERASE 4-RELATED"/>
    <property type="match status" value="1"/>
</dbReference>
<evidence type="ECO:0000256" key="4">
    <source>
        <dbReference type="ARBA" id="ARBA00013244"/>
    </source>
</evidence>
<dbReference type="InterPro" id="IPR023213">
    <property type="entry name" value="CAT-like_dom_sf"/>
</dbReference>
<name>A0A0Q2X541_MYCGO</name>
<evidence type="ECO:0000256" key="2">
    <source>
        <dbReference type="ARBA" id="ARBA00005189"/>
    </source>
</evidence>
<comment type="pathway">
    <text evidence="2">Lipid metabolism.</text>
</comment>
<dbReference type="Pfam" id="PF06974">
    <property type="entry name" value="WS_DGAT_C"/>
    <property type="match status" value="1"/>
</dbReference>